<evidence type="ECO:0000313" key="2">
    <source>
        <dbReference type="EMBL" id="CDW34337.1"/>
    </source>
</evidence>
<feature type="transmembrane region" description="Helical" evidence="1">
    <location>
        <begin position="18"/>
        <end position="38"/>
    </location>
</feature>
<feature type="non-terminal residue" evidence="2">
    <location>
        <position position="1"/>
    </location>
</feature>
<protein>
    <submittedName>
        <fullName evidence="2">Uncharacterized protein</fullName>
    </submittedName>
</protein>
<dbReference type="AlphaFoldDB" id="A0A0K2U8S4"/>
<keyword evidence="1" id="KW-0472">Membrane</keyword>
<reference evidence="2" key="1">
    <citation type="submission" date="2014-05" db="EMBL/GenBank/DDBJ databases">
        <authorList>
            <person name="Chronopoulou M."/>
        </authorList>
    </citation>
    <scope>NUCLEOTIDE SEQUENCE</scope>
    <source>
        <tissue evidence="2">Whole organism</tissue>
    </source>
</reference>
<accession>A0A0K2U8S4</accession>
<evidence type="ECO:0000256" key="1">
    <source>
        <dbReference type="SAM" id="Phobius"/>
    </source>
</evidence>
<keyword evidence="1" id="KW-0812">Transmembrane</keyword>
<keyword evidence="1" id="KW-1133">Transmembrane helix</keyword>
<name>A0A0K2U8S4_LEPSM</name>
<sequence length="62" mass="7425">ATHNSYKLTYHFRSRRRIFLNIITLDGVNSFFFFLPFFSTAVGRRQAKFNRTCLIFLLSLFL</sequence>
<dbReference type="EMBL" id="HACA01016976">
    <property type="protein sequence ID" value="CDW34337.1"/>
    <property type="molecule type" value="Transcribed_RNA"/>
</dbReference>
<proteinExistence type="predicted"/>
<organism evidence="2">
    <name type="scientific">Lepeophtheirus salmonis</name>
    <name type="common">Salmon louse</name>
    <name type="synonym">Caligus salmonis</name>
    <dbReference type="NCBI Taxonomy" id="72036"/>
    <lineage>
        <taxon>Eukaryota</taxon>
        <taxon>Metazoa</taxon>
        <taxon>Ecdysozoa</taxon>
        <taxon>Arthropoda</taxon>
        <taxon>Crustacea</taxon>
        <taxon>Multicrustacea</taxon>
        <taxon>Hexanauplia</taxon>
        <taxon>Copepoda</taxon>
        <taxon>Siphonostomatoida</taxon>
        <taxon>Caligidae</taxon>
        <taxon>Lepeophtheirus</taxon>
    </lineage>
</organism>